<dbReference type="Proteomes" id="UP000012047">
    <property type="component" value="Unassembled WGS sequence"/>
</dbReference>
<dbReference type="AlphaFoldDB" id="D0SEW0"/>
<dbReference type="HOGENOM" id="CLU_175279_0_0_6"/>
<dbReference type="EMBL" id="GG704968">
    <property type="protein sequence ID" value="EEY95534.1"/>
    <property type="molecule type" value="Genomic_DNA"/>
</dbReference>
<gene>
    <name evidence="1" type="ORF">HMPREF0016_02487</name>
</gene>
<dbReference type="eggNOG" id="ENOG5031RFC">
    <property type="taxonomic scope" value="Bacteria"/>
</dbReference>
<accession>D0SEW0</accession>
<protein>
    <recommendedName>
        <fullName evidence="3">DUF4179 domain-containing protein</fullName>
    </recommendedName>
</protein>
<name>D0SEW0_ACIJO</name>
<proteinExistence type="predicted"/>
<evidence type="ECO:0000313" key="2">
    <source>
        <dbReference type="Proteomes" id="UP000012047"/>
    </source>
</evidence>
<reference evidence="2" key="1">
    <citation type="journal article" date="2012" name="PLoS ONE">
        <title>The success of Acinetobacter species; genetic, metabolic and virulence attributes.</title>
        <authorList>
            <person name="Peleg A.Y."/>
            <person name="de Breij A."/>
            <person name="Adams M.D."/>
            <person name="Cerqueira G.M."/>
            <person name="Mocali S."/>
            <person name="Galardini M."/>
            <person name="Nibbering P.H."/>
            <person name="Earl A.M."/>
            <person name="Ward D.V."/>
            <person name="Paterson D.L."/>
            <person name="Seifert H."/>
            <person name="Dijkshoorn L."/>
        </authorList>
    </citation>
    <scope>NUCLEOTIDE SEQUENCE [LARGE SCALE GENOMIC DNA]</scope>
    <source>
        <strain evidence="2">SH046</strain>
    </source>
</reference>
<evidence type="ECO:0000313" key="1">
    <source>
        <dbReference type="EMBL" id="EEY95534.1"/>
    </source>
</evidence>
<sequence>MTLIKICSNTMLRGEKDMKATFLHTVTLSIGLACFSQLGHSAAIQSNDKATMPTEKTSLIEKALSQQKGSDRTTMMDNDLKIMTSIKVAPTQNFFATQNQRFSRFVQSLFL</sequence>
<organism evidence="1 2">
    <name type="scientific">Acinetobacter johnsonii SH046</name>
    <dbReference type="NCBI Taxonomy" id="575586"/>
    <lineage>
        <taxon>Bacteria</taxon>
        <taxon>Pseudomonadati</taxon>
        <taxon>Pseudomonadota</taxon>
        <taxon>Gammaproteobacteria</taxon>
        <taxon>Moraxellales</taxon>
        <taxon>Moraxellaceae</taxon>
        <taxon>Acinetobacter</taxon>
    </lineage>
</organism>
<evidence type="ECO:0008006" key="3">
    <source>
        <dbReference type="Google" id="ProtNLM"/>
    </source>
</evidence>
<dbReference type="PROSITE" id="PS51257">
    <property type="entry name" value="PROKAR_LIPOPROTEIN"/>
    <property type="match status" value="1"/>
</dbReference>